<dbReference type="GO" id="GO:0061723">
    <property type="term" value="P:glycophagy"/>
    <property type="evidence" value="ECO:0007669"/>
    <property type="project" value="TreeGrafter"/>
</dbReference>
<evidence type="ECO:0000256" key="7">
    <source>
        <dbReference type="ARBA" id="ARBA00023006"/>
    </source>
</evidence>
<feature type="compositionally biased region" description="Polar residues" evidence="14">
    <location>
        <begin position="1645"/>
        <end position="1656"/>
    </location>
</feature>
<feature type="region of interest" description="Disordered" evidence="14">
    <location>
        <begin position="1065"/>
        <end position="1107"/>
    </location>
</feature>
<name>A0A448YGU0_BRENA</name>
<reference evidence="15 16" key="1">
    <citation type="submission" date="2018-12" db="EMBL/GenBank/DDBJ databases">
        <authorList>
            <person name="Tiukova I."/>
            <person name="Dainat J."/>
        </authorList>
    </citation>
    <scope>NUCLEOTIDE SEQUENCE [LARGE SCALE GENOMIC DNA]</scope>
</reference>
<dbReference type="GO" id="GO:0061709">
    <property type="term" value="P:reticulophagy"/>
    <property type="evidence" value="ECO:0007669"/>
    <property type="project" value="TreeGrafter"/>
</dbReference>
<organism evidence="15 16">
    <name type="scientific">Brettanomyces naardenensis</name>
    <name type="common">Yeast</name>
    <dbReference type="NCBI Taxonomy" id="13370"/>
    <lineage>
        <taxon>Eukaryota</taxon>
        <taxon>Fungi</taxon>
        <taxon>Dikarya</taxon>
        <taxon>Ascomycota</taxon>
        <taxon>Saccharomycotina</taxon>
        <taxon>Pichiomycetes</taxon>
        <taxon>Pichiales</taxon>
        <taxon>Pichiaceae</taxon>
        <taxon>Brettanomyces</taxon>
    </lineage>
</organism>
<feature type="compositionally biased region" description="Basic and acidic residues" evidence="14">
    <location>
        <begin position="1630"/>
        <end position="1644"/>
    </location>
</feature>
<comment type="catalytic activity">
    <reaction evidence="10">
        <text>a 1,2-diacyl-sn-glycero-3-phospho-L-serine(in) = a 1,2-diacyl-sn-glycero-3-phospho-L-serine(out)</text>
        <dbReference type="Rhea" id="RHEA:38663"/>
        <dbReference type="ChEBI" id="CHEBI:57262"/>
    </reaction>
</comment>
<feature type="compositionally biased region" description="Basic and acidic residues" evidence="14">
    <location>
        <begin position="1584"/>
        <end position="1595"/>
    </location>
</feature>
<feature type="compositionally biased region" description="Acidic residues" evidence="14">
    <location>
        <begin position="248"/>
        <end position="261"/>
    </location>
</feature>
<dbReference type="GO" id="GO:0032266">
    <property type="term" value="F:phosphatidylinositol-3-phosphate binding"/>
    <property type="evidence" value="ECO:0007669"/>
    <property type="project" value="TreeGrafter"/>
</dbReference>
<feature type="coiled-coil region" evidence="13">
    <location>
        <begin position="1659"/>
        <end position="1686"/>
    </location>
</feature>
<sequence>MSQWMPHNIQKRLLRYVLEQLSLFSEIDLPNLDVSLGTNSRITLRSLELDIDKFNIPGVYIRNGSIDNVELDLTVSDGVNIDAKGVHLTLTPSSVKRNTSDTRNQFSLSKSTADLAKSTTFDDYVENDMDDEEFMASLEASIKEGKERIINENNTSEDSTFKLSGMMAKAAEYALSKLQVQLNDIIVTIVSDPTTVEIHVKSAKLSSDGEMKTVSIDGIEVLTVSPEVYGGETGTETGKCGKRQKQEEGEEEEEDDNFDDNEYNDMVMSTSFLAEDREGIRKSLLESVLNTHRPSSSVYMSAQTEFFDANSQPQNPRVSISEPAREKEKTVVAFVDQIETTFVGLQPLEDINVEVGELKLAAAPIPDILSSLLASLSQLNKAAKKKEDKRATSLSPVPSVPSAPLVPSDLSGDYSTPTLLRNLNIGNIEISLTSALLRDGVFAQQNSPRIVISNFNVEQRNPSYYFGSVMTVKITRNENTIFSFSRSKSVSSDIQFEIQQAESRHWILLIPNRGVFDFDRQCILWLSDFYERLKPAIAQMMNLSGDSPSYVSSRDGGSEFTIKTSGVSVNWELSKTESLHFKLSPLEYNSLEGILNMEELSCDLLDNHGKQRLLGANSIKYRSYKGNLKKVRGFDGNTQQVCALTTSGEIVVKKVQIRSELSTLQRFYEIYEELRGYLYEWGVKLPTKSYRSLPAKRVRITNSLFLENSSQIDLNLIVDSIEVAVTNINGDFGDIIASVADFGFCQFRNGTCNFYAMNVTVTREHQKMTEHLINIANRESTLKPLVFVKYRESTAVYLRNLDIHYYGAWLTMFEDSGAEEVIEEEAHRALANATKGRRRRSTYVTVSMSDIVVGLIPVHINSRGSLVIKKGNIDVVIDDTGAVTMQSSLSSISMFLIDAESNILGDKESRIYRGKADVGWTLPSLMKSKGYVNVGFCNMLFLHCKIGSSSTILSSLSIPSSYKDFHPLVDLKLDLDTLKLWLCADSAHCLIQLCKNLKEPVQFTFDERYKTEICEDVHTYLEVDDEFFSTRRMDSNGVEEEVENVNSSTASLKIVEGFYDKAADEDSEVPSSTTKSSSLGAPGSQGEGLPVDSEHFTGTGEGSSDPKVIPLSLSVCLKKCLVYLYDGYDWKETRNQINDAVRRVHERARREAEKEEEREEARRRKAETEKAGNRENTQVPPPPRSNRYISETLYESIQLGVNSGEPLGDLYEQINASIDAPKSRSASILSNASAESSGNFSQPTVELGKTASITGTHRLRLRRSKDHKVCIELEDLDVTSLLVSDREPRPTKKPAVFCRNEQVSDSDPVFGSELVGRTRVCVGTVKVIDNVNSSSWNMFMGYMWEAGEREIGSSMMRIDIDNVRPVRSMAATELSLHVSVLPLRLYVDQDTLDFVTRFFEFQDARFSVAGDGDEEEEELFLERVKVDAVQVKLDYKPKKVDYAGIRSGHTNEFMNFFILEESTMVLKEVTLYGVAGFGRLSELLNGYWMPDIKRYQLGGVLAGVAPVKSIVRLGSGFRDLVVVPVREYQKDGRVLRSLEKGAASFGKTTSGEMLRLGVKLAAGTQKILENVEQLLGGEGASSRLRKDGFNRDKGMGRLRVRKNSRGSVDSFEEEEEEEENDILSGNEFGGENKDEKKSEAESTEGHSVSLYSNQPESLNAGLQTAYQSLERNIRTARTAIQEAGTRASESGSAQGAAMEIAKVTPVMLLRPMIGTAEAISQTLLGGLNDLDPEERKRAEEKYKRVAR</sequence>
<dbReference type="PANTHER" id="PTHR13190:SF1">
    <property type="entry name" value="AUTOPHAGY-RELATED 2, ISOFORM A"/>
    <property type="match status" value="1"/>
</dbReference>
<evidence type="ECO:0000313" key="16">
    <source>
        <dbReference type="Proteomes" id="UP000290900"/>
    </source>
</evidence>
<feature type="region of interest" description="Disordered" evidence="14">
    <location>
        <begin position="387"/>
        <end position="408"/>
    </location>
</feature>
<evidence type="ECO:0000256" key="14">
    <source>
        <dbReference type="SAM" id="MobiDB-lite"/>
    </source>
</evidence>
<evidence type="ECO:0000256" key="5">
    <source>
        <dbReference type="ARBA" id="ARBA00022448"/>
    </source>
</evidence>
<comment type="catalytic activity">
    <reaction evidence="12">
        <text>a 1,2-diacyl-sn-glycero-3-phosphocholine(in) = a 1,2-diacyl-sn-glycero-3-phosphocholine(out)</text>
        <dbReference type="Rhea" id="RHEA:38571"/>
        <dbReference type="ChEBI" id="CHEBI:57643"/>
    </reaction>
</comment>
<dbReference type="GO" id="GO:0005789">
    <property type="term" value="C:endoplasmic reticulum membrane"/>
    <property type="evidence" value="ECO:0007669"/>
    <property type="project" value="UniProtKB-SubCell"/>
</dbReference>
<evidence type="ECO:0000256" key="8">
    <source>
        <dbReference type="ARBA" id="ARBA00023055"/>
    </source>
</evidence>
<evidence type="ECO:0000256" key="1">
    <source>
        <dbReference type="ARBA" id="ARBA00004406"/>
    </source>
</evidence>
<dbReference type="GO" id="GO:0061908">
    <property type="term" value="C:phagophore"/>
    <property type="evidence" value="ECO:0007669"/>
    <property type="project" value="TreeGrafter"/>
</dbReference>
<accession>A0A448YGU0</accession>
<evidence type="ECO:0000256" key="3">
    <source>
        <dbReference type="ARBA" id="ARBA00009714"/>
    </source>
</evidence>
<evidence type="ECO:0000256" key="13">
    <source>
        <dbReference type="SAM" id="Coils"/>
    </source>
</evidence>
<dbReference type="GO" id="GO:0034727">
    <property type="term" value="P:piecemeal microautophagy of the nucleus"/>
    <property type="evidence" value="ECO:0007669"/>
    <property type="project" value="TreeGrafter"/>
</dbReference>
<dbReference type="InParanoid" id="A0A448YGU0"/>
<feature type="region of interest" description="Disordered" evidence="14">
    <location>
        <begin position="1582"/>
        <end position="1656"/>
    </location>
</feature>
<dbReference type="FunCoup" id="A0A448YGU0">
    <property type="interactions" value="64"/>
</dbReference>
<feature type="region of interest" description="Disordered" evidence="14">
    <location>
        <begin position="1726"/>
        <end position="1747"/>
    </location>
</feature>
<keyword evidence="8" id="KW-0445">Lipid transport</keyword>
<evidence type="ECO:0000256" key="12">
    <source>
        <dbReference type="ARBA" id="ARBA00024631"/>
    </source>
</evidence>
<evidence type="ECO:0000256" key="2">
    <source>
        <dbReference type="ARBA" id="ARBA00004623"/>
    </source>
</evidence>
<keyword evidence="6" id="KW-0256">Endoplasmic reticulum</keyword>
<dbReference type="OrthoDB" id="18982at2759"/>
<keyword evidence="9" id="KW-0472">Membrane</keyword>
<evidence type="ECO:0000256" key="11">
    <source>
        <dbReference type="ARBA" id="ARBA00024615"/>
    </source>
</evidence>
<feature type="region of interest" description="Disordered" evidence="14">
    <location>
        <begin position="229"/>
        <end position="261"/>
    </location>
</feature>
<evidence type="ECO:0000256" key="6">
    <source>
        <dbReference type="ARBA" id="ARBA00022824"/>
    </source>
</evidence>
<comment type="similarity">
    <text evidence="3">Belongs to the ATG2 family.</text>
</comment>
<dbReference type="InterPro" id="IPR026849">
    <property type="entry name" value="ATG2"/>
</dbReference>
<dbReference type="GO" id="GO:0000045">
    <property type="term" value="P:autophagosome assembly"/>
    <property type="evidence" value="ECO:0007669"/>
    <property type="project" value="TreeGrafter"/>
</dbReference>
<comment type="subcellular location">
    <subcellularLocation>
        <location evidence="1">Endoplasmic reticulum membrane</location>
        <topology evidence="1">Peripheral membrane protein</topology>
    </subcellularLocation>
    <subcellularLocation>
        <location evidence="2">Preautophagosomal structure membrane</location>
        <topology evidence="2">Peripheral membrane protein</topology>
    </subcellularLocation>
</comment>
<protein>
    <recommendedName>
        <fullName evidence="4">Autophagy-related protein 2</fullName>
    </recommendedName>
</protein>
<dbReference type="Proteomes" id="UP000290900">
    <property type="component" value="Unassembled WGS sequence"/>
</dbReference>
<feature type="compositionally biased region" description="Basic and acidic residues" evidence="14">
    <location>
        <begin position="1733"/>
        <end position="1747"/>
    </location>
</feature>
<keyword evidence="13" id="KW-0175">Coiled coil</keyword>
<evidence type="ECO:0000256" key="10">
    <source>
        <dbReference type="ARBA" id="ARBA00024479"/>
    </source>
</evidence>
<dbReference type="GO" id="GO:0000422">
    <property type="term" value="P:autophagy of mitochondrion"/>
    <property type="evidence" value="ECO:0007669"/>
    <property type="project" value="TreeGrafter"/>
</dbReference>
<keyword evidence="7" id="KW-0072">Autophagy</keyword>
<dbReference type="STRING" id="13370.A0A448YGU0"/>
<evidence type="ECO:0000313" key="15">
    <source>
        <dbReference type="EMBL" id="VEU20142.1"/>
    </source>
</evidence>
<dbReference type="PANTHER" id="PTHR13190">
    <property type="entry name" value="AUTOPHAGY-RELATED 2, ISOFORM A"/>
    <property type="match status" value="1"/>
</dbReference>
<dbReference type="GO" id="GO:0006869">
    <property type="term" value="P:lipid transport"/>
    <property type="evidence" value="ECO:0007669"/>
    <property type="project" value="UniProtKB-KW"/>
</dbReference>
<feature type="compositionally biased region" description="Basic and acidic residues" evidence="14">
    <location>
        <begin position="1147"/>
        <end position="1173"/>
    </location>
</feature>
<feature type="compositionally biased region" description="Acidic residues" evidence="14">
    <location>
        <begin position="1610"/>
        <end position="1621"/>
    </location>
</feature>
<evidence type="ECO:0000256" key="4">
    <source>
        <dbReference type="ARBA" id="ARBA00018070"/>
    </source>
</evidence>
<dbReference type="Pfam" id="PF13329">
    <property type="entry name" value="ATG2_CAD"/>
    <property type="match status" value="1"/>
</dbReference>
<dbReference type="GO" id="GO:0043495">
    <property type="term" value="F:protein-membrane adaptor activity"/>
    <property type="evidence" value="ECO:0007669"/>
    <property type="project" value="TreeGrafter"/>
</dbReference>
<proteinExistence type="inferred from homology"/>
<dbReference type="EMBL" id="CAACVR010000002">
    <property type="protein sequence ID" value="VEU20142.1"/>
    <property type="molecule type" value="Genomic_DNA"/>
</dbReference>
<keyword evidence="16" id="KW-1185">Reference proteome</keyword>
<feature type="region of interest" description="Disordered" evidence="14">
    <location>
        <begin position="1147"/>
        <end position="1186"/>
    </location>
</feature>
<evidence type="ECO:0000256" key="9">
    <source>
        <dbReference type="ARBA" id="ARBA00023136"/>
    </source>
</evidence>
<keyword evidence="5" id="KW-0813">Transport</keyword>
<comment type="catalytic activity">
    <reaction evidence="11">
        <text>a 1,2-diacyl-sn-glycero-3-phosphoethanolamine(in) = a 1,2-diacyl-sn-glycero-3-phosphoethanolamine(out)</text>
        <dbReference type="Rhea" id="RHEA:38895"/>
        <dbReference type="ChEBI" id="CHEBI:64612"/>
    </reaction>
</comment>
<gene>
    <name evidence="15" type="ORF">BRENAR_LOCUS877</name>
</gene>
<dbReference type="GO" id="GO:0034045">
    <property type="term" value="C:phagophore assembly site membrane"/>
    <property type="evidence" value="ECO:0007669"/>
    <property type="project" value="UniProtKB-SubCell"/>
</dbReference>
<feature type="compositionally biased region" description="Low complexity" evidence="14">
    <location>
        <begin position="393"/>
        <end position="408"/>
    </location>
</feature>